<feature type="compositionally biased region" description="Pro residues" evidence="1">
    <location>
        <begin position="47"/>
        <end position="56"/>
    </location>
</feature>
<name>A0AAV7P7J5_PLEWA</name>
<gene>
    <name evidence="2" type="ORF">NDU88_002757</name>
</gene>
<dbReference type="EMBL" id="JANPWB010000011">
    <property type="protein sequence ID" value="KAJ1124296.1"/>
    <property type="molecule type" value="Genomic_DNA"/>
</dbReference>
<dbReference type="Proteomes" id="UP001066276">
    <property type="component" value="Chromosome 7"/>
</dbReference>
<accession>A0AAV7P7J5</accession>
<reference evidence="2" key="1">
    <citation type="journal article" date="2022" name="bioRxiv">
        <title>Sequencing and chromosome-scale assembly of the giantPleurodeles waltlgenome.</title>
        <authorList>
            <person name="Brown T."/>
            <person name="Elewa A."/>
            <person name="Iarovenko S."/>
            <person name="Subramanian E."/>
            <person name="Araus A.J."/>
            <person name="Petzold A."/>
            <person name="Susuki M."/>
            <person name="Suzuki K.-i.T."/>
            <person name="Hayashi T."/>
            <person name="Toyoda A."/>
            <person name="Oliveira C."/>
            <person name="Osipova E."/>
            <person name="Leigh N.D."/>
            <person name="Simon A."/>
            <person name="Yun M.H."/>
        </authorList>
    </citation>
    <scope>NUCLEOTIDE SEQUENCE</scope>
    <source>
        <strain evidence="2">20211129_DDA</strain>
        <tissue evidence="2">Liver</tissue>
    </source>
</reference>
<protein>
    <submittedName>
        <fullName evidence="2">Uncharacterized protein</fullName>
    </submittedName>
</protein>
<feature type="region of interest" description="Disordered" evidence="1">
    <location>
        <begin position="1"/>
        <end position="67"/>
    </location>
</feature>
<dbReference type="AlphaFoldDB" id="A0AAV7P7J5"/>
<sequence length="67" mass="7128">MAASEPLHPPLPPGGRTAGGGREKKAGRVRPRSTVRPFLAICLAAPQRPPRPPQPFIPNGEIRASWG</sequence>
<evidence type="ECO:0000256" key="1">
    <source>
        <dbReference type="SAM" id="MobiDB-lite"/>
    </source>
</evidence>
<evidence type="ECO:0000313" key="2">
    <source>
        <dbReference type="EMBL" id="KAJ1124296.1"/>
    </source>
</evidence>
<organism evidence="2 3">
    <name type="scientific">Pleurodeles waltl</name>
    <name type="common">Iberian ribbed newt</name>
    <dbReference type="NCBI Taxonomy" id="8319"/>
    <lineage>
        <taxon>Eukaryota</taxon>
        <taxon>Metazoa</taxon>
        <taxon>Chordata</taxon>
        <taxon>Craniata</taxon>
        <taxon>Vertebrata</taxon>
        <taxon>Euteleostomi</taxon>
        <taxon>Amphibia</taxon>
        <taxon>Batrachia</taxon>
        <taxon>Caudata</taxon>
        <taxon>Salamandroidea</taxon>
        <taxon>Salamandridae</taxon>
        <taxon>Pleurodelinae</taxon>
        <taxon>Pleurodeles</taxon>
    </lineage>
</organism>
<evidence type="ECO:0000313" key="3">
    <source>
        <dbReference type="Proteomes" id="UP001066276"/>
    </source>
</evidence>
<proteinExistence type="predicted"/>
<comment type="caution">
    <text evidence="2">The sequence shown here is derived from an EMBL/GenBank/DDBJ whole genome shotgun (WGS) entry which is preliminary data.</text>
</comment>
<keyword evidence="3" id="KW-1185">Reference proteome</keyword>